<feature type="signal peptide" evidence="3">
    <location>
        <begin position="1"/>
        <end position="29"/>
    </location>
</feature>
<dbReference type="SMART" id="SM00856">
    <property type="entry name" value="PMEI"/>
    <property type="match status" value="1"/>
</dbReference>
<dbReference type="EMBL" id="KQ090270">
    <property type="protein sequence ID" value="KMS98052.1"/>
    <property type="molecule type" value="Genomic_DNA"/>
</dbReference>
<dbReference type="PANTHER" id="PTHR31080:SF296">
    <property type="entry name" value="OS05G0360900 PROTEIN"/>
    <property type="match status" value="1"/>
</dbReference>
<feature type="region of interest" description="Disordered" evidence="2">
    <location>
        <begin position="386"/>
        <end position="419"/>
    </location>
</feature>
<proteinExistence type="predicted"/>
<feature type="region of interest" description="Disordered" evidence="2">
    <location>
        <begin position="436"/>
        <end position="455"/>
    </location>
</feature>
<dbReference type="eggNOG" id="KOG1075">
    <property type="taxonomic scope" value="Eukaryota"/>
</dbReference>
<sequence length="753" mass="83026">MSTTTKTKSCKTTILYLFLLLFFLYVSLSSSSHSPSSTACKSTPYPKLCRWMLSAFKKSSSSSPSKFSIKQCLKHASKLSKLINHHLTTHSPPPPADRAVADCAQLFELNVDYLKSIMHELRRRRRVVEKTSSSAELVGRVEALLSGVVTNQQTCYDGIKENGGWDGALLSTLHAPVVNGSGLYSASLGIVIQTLTPARAHRKRHQSDFVGRVLKDSDQSWLPRFKIIKLDCIPLVQSFFGLQRLSHFFGLQPLFPIFLLRCSTSGSMHEFGVASWRFVPENDPFIFDERHVEIHMVDSSSEDEPRNFVSPSLHEPSPEPPNIPSQPNNPSGRESDAHTNPPMTFSRGSVESVNKETEPQEVVALSGRRVGVDDITCGTVRRLENQTKVQQEPSTMVGGDPSSVHAAAEGSVRGPRPFRRHLGITTRLPTTFRAAVVSKEPSTDTGKGDGVDGGDPQHFVTSPTGAWSDLNGNGTLEALVEQGWTWNQPPAPNEAGPSAWCTIRPPRSSGQEGDICGRKHHIRSYSIDRVDELIGDSSSASKSSKKQRLAQWETKGGFNLASPLAPTGFQTKALTDVSMARSMGVEPGDEVTSKVSKKRNAATSPPLPAGKWIFKRIKGNDDESTLHHTEADKIDRRFSLMFLASNSNFASLTNPRISQLATKEVFNFLNLHQDDDDDMEDAEKTKNEDEVTEYEPQRRVEELQGANKDEIDEVGVPTTIANWTQLNPNSTPKWSNLRLPAQSFVPSDSDASR</sequence>
<feature type="region of interest" description="Disordered" evidence="2">
    <location>
        <begin position="297"/>
        <end position="364"/>
    </location>
</feature>
<evidence type="ECO:0000313" key="5">
    <source>
        <dbReference type="EMBL" id="KMS98052.1"/>
    </source>
</evidence>
<dbReference type="InterPro" id="IPR006501">
    <property type="entry name" value="Pectinesterase_inhib_dom"/>
</dbReference>
<dbReference type="PANTHER" id="PTHR31080">
    <property type="entry name" value="PECTINESTERASE INHIBITOR-LIKE"/>
    <property type="match status" value="1"/>
</dbReference>
<gene>
    <name evidence="5" type="ORF">BVRB_4g096090</name>
</gene>
<dbReference type="GO" id="GO:0004857">
    <property type="term" value="F:enzyme inhibitor activity"/>
    <property type="evidence" value="ECO:0007669"/>
    <property type="project" value="InterPro"/>
</dbReference>
<dbReference type="InterPro" id="IPR051955">
    <property type="entry name" value="PME_Inhibitor"/>
</dbReference>
<dbReference type="Gramene" id="KMS98052">
    <property type="protein sequence ID" value="KMS98052"/>
    <property type="gene ID" value="BVRB_4g096090"/>
</dbReference>
<keyword evidence="6" id="KW-1185">Reference proteome</keyword>
<organism evidence="5 6">
    <name type="scientific">Beta vulgaris subsp. vulgaris</name>
    <name type="common">Beet</name>
    <dbReference type="NCBI Taxonomy" id="3555"/>
    <lineage>
        <taxon>Eukaryota</taxon>
        <taxon>Viridiplantae</taxon>
        <taxon>Streptophyta</taxon>
        <taxon>Embryophyta</taxon>
        <taxon>Tracheophyta</taxon>
        <taxon>Spermatophyta</taxon>
        <taxon>Magnoliopsida</taxon>
        <taxon>eudicotyledons</taxon>
        <taxon>Gunneridae</taxon>
        <taxon>Pentapetalae</taxon>
        <taxon>Caryophyllales</taxon>
        <taxon>Chenopodiaceae</taxon>
        <taxon>Betoideae</taxon>
        <taxon>Beta</taxon>
    </lineage>
</organism>
<accession>A0A0J8BDM6</accession>
<name>A0A0J8BDM6_BETVV</name>
<dbReference type="Gene3D" id="1.20.140.40">
    <property type="entry name" value="Invertase/pectin methylesterase inhibitor family protein"/>
    <property type="match status" value="1"/>
</dbReference>
<evidence type="ECO:0000256" key="2">
    <source>
        <dbReference type="SAM" id="MobiDB-lite"/>
    </source>
</evidence>
<dbReference type="Pfam" id="PF04043">
    <property type="entry name" value="PMEI"/>
    <property type="match status" value="1"/>
</dbReference>
<dbReference type="SUPFAM" id="SSF101148">
    <property type="entry name" value="Plant invertase/pectin methylesterase inhibitor"/>
    <property type="match status" value="1"/>
</dbReference>
<protein>
    <recommendedName>
        <fullName evidence="4">Pectinesterase inhibitor domain-containing protein</fullName>
    </recommendedName>
</protein>
<dbReference type="AlphaFoldDB" id="A0A0J8BDM6"/>
<dbReference type="CDD" id="cd15798">
    <property type="entry name" value="PMEI-like_3"/>
    <property type="match status" value="1"/>
</dbReference>
<feature type="domain" description="Pectinesterase inhibitor" evidence="4">
    <location>
        <begin position="31"/>
        <end position="190"/>
    </location>
</feature>
<keyword evidence="1 3" id="KW-0732">Signal</keyword>
<dbReference type="Proteomes" id="UP000035740">
    <property type="component" value="Unassembled WGS sequence"/>
</dbReference>
<feature type="compositionally biased region" description="Polar residues" evidence="2">
    <location>
        <begin position="719"/>
        <end position="734"/>
    </location>
</feature>
<feature type="region of interest" description="Disordered" evidence="2">
    <location>
        <begin position="673"/>
        <end position="753"/>
    </location>
</feature>
<evidence type="ECO:0000256" key="1">
    <source>
        <dbReference type="ARBA" id="ARBA00022729"/>
    </source>
</evidence>
<dbReference type="InterPro" id="IPR035513">
    <property type="entry name" value="Invertase/methylesterase_inhib"/>
</dbReference>
<evidence type="ECO:0000256" key="3">
    <source>
        <dbReference type="SAM" id="SignalP"/>
    </source>
</evidence>
<feature type="chain" id="PRO_5005294437" description="Pectinesterase inhibitor domain-containing protein" evidence="3">
    <location>
        <begin position="30"/>
        <end position="753"/>
    </location>
</feature>
<evidence type="ECO:0000313" key="6">
    <source>
        <dbReference type="Proteomes" id="UP000035740"/>
    </source>
</evidence>
<feature type="compositionally biased region" description="Polar residues" evidence="2">
    <location>
        <begin position="341"/>
        <end position="352"/>
    </location>
</feature>
<reference evidence="5 6" key="1">
    <citation type="journal article" date="2014" name="Nature">
        <title>The genome of the recently domesticated crop plant sugar beet (Beta vulgaris).</title>
        <authorList>
            <person name="Dohm J.C."/>
            <person name="Minoche A.E."/>
            <person name="Holtgrawe D."/>
            <person name="Capella-Gutierrez S."/>
            <person name="Zakrzewski F."/>
            <person name="Tafer H."/>
            <person name="Rupp O."/>
            <person name="Sorensen T.R."/>
            <person name="Stracke R."/>
            <person name="Reinhardt R."/>
            <person name="Goesmann A."/>
            <person name="Kraft T."/>
            <person name="Schulz B."/>
            <person name="Stadler P.F."/>
            <person name="Schmidt T."/>
            <person name="Gabaldon T."/>
            <person name="Lehrach H."/>
            <person name="Weisshaar B."/>
            <person name="Himmelbauer H."/>
        </authorList>
    </citation>
    <scope>NUCLEOTIDE SEQUENCE [LARGE SCALE GENOMIC DNA]</scope>
    <source>
        <tissue evidence="5">Taproot</tissue>
    </source>
</reference>
<evidence type="ECO:0000259" key="4">
    <source>
        <dbReference type="SMART" id="SM00856"/>
    </source>
</evidence>
<feature type="compositionally biased region" description="Basic and acidic residues" evidence="2">
    <location>
        <begin position="682"/>
        <end position="702"/>
    </location>
</feature>
<dbReference type="OrthoDB" id="1727499at2759"/>
<dbReference type="NCBIfam" id="TIGR01614">
    <property type="entry name" value="PME_inhib"/>
    <property type="match status" value="1"/>
</dbReference>
<feature type="region of interest" description="Disordered" evidence="2">
    <location>
        <begin position="585"/>
        <end position="604"/>
    </location>
</feature>